<dbReference type="OrthoDB" id="8037279at2759"/>
<dbReference type="AlphaFoldDB" id="A0A8X7BVN4"/>
<evidence type="ECO:0000313" key="1">
    <source>
        <dbReference type="EMBL" id="GFY46696.1"/>
    </source>
</evidence>
<accession>A0A8X7BVN4</accession>
<gene>
    <name evidence="1" type="primary">AVEN_136580_1</name>
    <name evidence="1" type="ORF">TNIN_200651</name>
</gene>
<dbReference type="InterPro" id="IPR008042">
    <property type="entry name" value="Retrotrans_Pao"/>
</dbReference>
<comment type="caution">
    <text evidence="1">The sequence shown here is derived from an EMBL/GenBank/DDBJ whole genome shotgun (WGS) entry which is preliminary data.</text>
</comment>
<name>A0A8X7BVN4_9ARAC</name>
<dbReference type="PANTHER" id="PTHR47331">
    <property type="entry name" value="PHD-TYPE DOMAIN-CONTAINING PROTEIN"/>
    <property type="match status" value="1"/>
</dbReference>
<keyword evidence="2" id="KW-1185">Reference proteome</keyword>
<evidence type="ECO:0000313" key="2">
    <source>
        <dbReference type="Proteomes" id="UP000886998"/>
    </source>
</evidence>
<dbReference type="EMBL" id="BMAV01005544">
    <property type="protein sequence ID" value="GFY46696.1"/>
    <property type="molecule type" value="Genomic_DNA"/>
</dbReference>
<reference evidence="1" key="1">
    <citation type="submission" date="2020-08" db="EMBL/GenBank/DDBJ databases">
        <title>Multicomponent nature underlies the extraordinary mechanical properties of spider dragline silk.</title>
        <authorList>
            <person name="Kono N."/>
            <person name="Nakamura H."/>
            <person name="Mori M."/>
            <person name="Yoshida Y."/>
            <person name="Ohtoshi R."/>
            <person name="Malay A.D."/>
            <person name="Moran D.A.P."/>
            <person name="Tomita M."/>
            <person name="Numata K."/>
            <person name="Arakawa K."/>
        </authorList>
    </citation>
    <scope>NUCLEOTIDE SEQUENCE</scope>
</reference>
<protein>
    <submittedName>
        <fullName evidence="1">Integrase catalytic domain-containing protein</fullName>
    </submittedName>
</protein>
<dbReference type="PANTHER" id="PTHR47331:SF5">
    <property type="entry name" value="RIBONUCLEASE H"/>
    <property type="match status" value="1"/>
</dbReference>
<dbReference type="Pfam" id="PF05380">
    <property type="entry name" value="Peptidase_A17"/>
    <property type="match status" value="1"/>
</dbReference>
<dbReference type="Proteomes" id="UP000886998">
    <property type="component" value="Unassembled WGS sequence"/>
</dbReference>
<organism evidence="1 2">
    <name type="scientific">Trichonephila inaurata madagascariensis</name>
    <dbReference type="NCBI Taxonomy" id="2747483"/>
    <lineage>
        <taxon>Eukaryota</taxon>
        <taxon>Metazoa</taxon>
        <taxon>Ecdysozoa</taxon>
        <taxon>Arthropoda</taxon>
        <taxon>Chelicerata</taxon>
        <taxon>Arachnida</taxon>
        <taxon>Araneae</taxon>
        <taxon>Araneomorphae</taxon>
        <taxon>Entelegynae</taxon>
        <taxon>Araneoidea</taxon>
        <taxon>Nephilidae</taxon>
        <taxon>Trichonephila</taxon>
        <taxon>Trichonephila inaurata</taxon>
    </lineage>
</organism>
<proteinExistence type="predicted"/>
<sequence length="286" mass="32639">MKNAVSGRATTDLPSLYGELESKIRALESLGRTLEKYGDFLSSLVESCLPEEILIVWERFRNLNEATDGKGSLEQLLSFLNKVRGEQLIELARFALLVPQENGMLGQNLLRITELLRCWYALLIETAQTWNLNLNWNSILPDDILNSYKRWLKEIIVLSDVEIPCYFEISDTTQMHVFVDACIDAYAACIFLRTETSEGVNIFLVRAKSRVAPLKQVTIPRLELMASCIGARLAHSVQLALNITDIETIFWSDSMVTLFWLRDKGDWSVFVANRIKEIKLLFPESD</sequence>